<dbReference type="InterPro" id="IPR001173">
    <property type="entry name" value="Glyco_trans_2-like"/>
</dbReference>
<dbReference type="GO" id="GO:0016757">
    <property type="term" value="F:glycosyltransferase activity"/>
    <property type="evidence" value="ECO:0007669"/>
    <property type="project" value="UniProtKB-KW"/>
</dbReference>
<dbReference type="AlphaFoldDB" id="A0A5J4RH66"/>
<dbReference type="PANTHER" id="PTHR48090:SF7">
    <property type="entry name" value="RFBJ PROTEIN"/>
    <property type="match status" value="1"/>
</dbReference>
<dbReference type="EC" id="2.4.1.-" evidence="2"/>
<dbReference type="CDD" id="cd04179">
    <property type="entry name" value="DPM_DPG-synthase_like"/>
    <property type="match status" value="1"/>
</dbReference>
<comment type="caution">
    <text evidence="2">The sequence shown here is derived from an EMBL/GenBank/DDBJ whole genome shotgun (WGS) entry which is preliminary data.</text>
</comment>
<sequence length="236" mass="27236">MIFGKTIGVVLPAYNCSKTLFKVYREIPHSIVDEIILVDDYSSDDTICIAKQLNIKHIIEHDKNRGYGANQKTCYDKALNLGVDIIIMLHPDYQYPPLLINSMAKIIATSSNNIVFASRMKEHNALKKGMPLYKYISNRLLTKFQNVLLNKSLSEYHTGYRGFSRTVLHSINYHDNSDDFIFDNQIVLQCFKKGYEIYEISCPAKYDKESSSINFLQSILYGLKIIYFTLKYKIKA</sequence>
<dbReference type="Gene3D" id="3.90.550.10">
    <property type="entry name" value="Spore Coat Polysaccharide Biosynthesis Protein SpsA, Chain A"/>
    <property type="match status" value="1"/>
</dbReference>
<evidence type="ECO:0000259" key="1">
    <source>
        <dbReference type="Pfam" id="PF00535"/>
    </source>
</evidence>
<proteinExistence type="predicted"/>
<organism evidence="2">
    <name type="scientific">termite gut metagenome</name>
    <dbReference type="NCBI Taxonomy" id="433724"/>
    <lineage>
        <taxon>unclassified sequences</taxon>
        <taxon>metagenomes</taxon>
        <taxon>organismal metagenomes</taxon>
    </lineage>
</organism>
<dbReference type="InterPro" id="IPR050256">
    <property type="entry name" value="Glycosyltransferase_2"/>
</dbReference>
<dbReference type="EMBL" id="SNRY01001238">
    <property type="protein sequence ID" value="KAA6332460.1"/>
    <property type="molecule type" value="Genomic_DNA"/>
</dbReference>
<keyword evidence="2" id="KW-0808">Transferase</keyword>
<name>A0A5J4RH66_9ZZZZ</name>
<protein>
    <submittedName>
        <fullName evidence="2">Polyprenol monophosphomannose synthase</fullName>
        <ecNumber evidence="2">2.4.1.-</ecNumber>
    </submittedName>
</protein>
<keyword evidence="2" id="KW-0328">Glycosyltransferase</keyword>
<dbReference type="SUPFAM" id="SSF53448">
    <property type="entry name" value="Nucleotide-diphospho-sugar transferases"/>
    <property type="match status" value="1"/>
</dbReference>
<feature type="domain" description="Glycosyltransferase 2-like" evidence="1">
    <location>
        <begin position="9"/>
        <end position="169"/>
    </location>
</feature>
<reference evidence="2" key="1">
    <citation type="submission" date="2019-03" db="EMBL/GenBank/DDBJ databases">
        <title>Single cell metagenomics reveals metabolic interactions within the superorganism composed of flagellate Streblomastix strix and complex community of Bacteroidetes bacteria on its surface.</title>
        <authorList>
            <person name="Treitli S.C."/>
            <person name="Kolisko M."/>
            <person name="Husnik F."/>
            <person name="Keeling P."/>
            <person name="Hampl V."/>
        </authorList>
    </citation>
    <scope>NUCLEOTIDE SEQUENCE</scope>
    <source>
        <strain evidence="2">STM</strain>
    </source>
</reference>
<accession>A0A5J4RH66</accession>
<gene>
    <name evidence="2" type="ORF">EZS27_019039</name>
</gene>
<dbReference type="InterPro" id="IPR029044">
    <property type="entry name" value="Nucleotide-diphossugar_trans"/>
</dbReference>
<dbReference type="Pfam" id="PF00535">
    <property type="entry name" value="Glycos_transf_2"/>
    <property type="match status" value="1"/>
</dbReference>
<evidence type="ECO:0000313" key="2">
    <source>
        <dbReference type="EMBL" id="KAA6332460.1"/>
    </source>
</evidence>
<dbReference type="PANTHER" id="PTHR48090">
    <property type="entry name" value="UNDECAPRENYL-PHOSPHATE 4-DEOXY-4-FORMAMIDO-L-ARABINOSE TRANSFERASE-RELATED"/>
    <property type="match status" value="1"/>
</dbReference>